<sequence length="75" mass="8723">MHTKESIGMAKLQKLEISIERLRKIMHEKIQRQENLLSPEILTISQQLDKLLNEYDQEVTKAKLAAFSKTLSVML</sequence>
<gene>
    <name evidence="1" type="ORF">HNQ80_002841</name>
</gene>
<dbReference type="Proteomes" id="UP000579281">
    <property type="component" value="Unassembled WGS sequence"/>
</dbReference>
<dbReference type="InterPro" id="IPR037208">
    <property type="entry name" value="Spo0E-like_sf"/>
</dbReference>
<evidence type="ECO:0000313" key="2">
    <source>
        <dbReference type="Proteomes" id="UP000579281"/>
    </source>
</evidence>
<reference evidence="1 2" key="1">
    <citation type="submission" date="2020-08" db="EMBL/GenBank/DDBJ databases">
        <title>Genomic Encyclopedia of Type Strains, Phase IV (KMG-IV): sequencing the most valuable type-strain genomes for metagenomic binning, comparative biology and taxonomic classification.</title>
        <authorList>
            <person name="Goeker M."/>
        </authorList>
    </citation>
    <scope>NUCLEOTIDE SEQUENCE [LARGE SCALE GENOMIC DNA]</scope>
    <source>
        <strain evidence="1 2">DSM 103526</strain>
    </source>
</reference>
<dbReference type="InterPro" id="IPR018540">
    <property type="entry name" value="Spo0E-like"/>
</dbReference>
<dbReference type="Gene3D" id="4.10.280.10">
    <property type="entry name" value="Helix-loop-helix DNA-binding domain"/>
    <property type="match status" value="1"/>
</dbReference>
<name>A0A841KTJ0_9FIRM</name>
<dbReference type="GO" id="GO:0043937">
    <property type="term" value="P:regulation of sporulation"/>
    <property type="evidence" value="ECO:0007669"/>
    <property type="project" value="InterPro"/>
</dbReference>
<dbReference type="SUPFAM" id="SSF140500">
    <property type="entry name" value="BAS1536-like"/>
    <property type="match status" value="1"/>
</dbReference>
<evidence type="ECO:0000313" key="1">
    <source>
        <dbReference type="EMBL" id="MBB6216737.1"/>
    </source>
</evidence>
<keyword evidence="2" id="KW-1185">Reference proteome</keyword>
<dbReference type="Pfam" id="PF09388">
    <property type="entry name" value="SpoOE-like"/>
    <property type="match status" value="1"/>
</dbReference>
<proteinExistence type="predicted"/>
<dbReference type="InterPro" id="IPR036638">
    <property type="entry name" value="HLH_DNA-bd_sf"/>
</dbReference>
<organism evidence="1 2">
    <name type="scientific">Anaerosolibacter carboniphilus</name>
    <dbReference type="NCBI Taxonomy" id="1417629"/>
    <lineage>
        <taxon>Bacteria</taxon>
        <taxon>Bacillati</taxon>
        <taxon>Bacillota</taxon>
        <taxon>Clostridia</taxon>
        <taxon>Peptostreptococcales</taxon>
        <taxon>Thermotaleaceae</taxon>
        <taxon>Anaerosolibacter</taxon>
    </lineage>
</organism>
<evidence type="ECO:0008006" key="3">
    <source>
        <dbReference type="Google" id="ProtNLM"/>
    </source>
</evidence>
<dbReference type="GO" id="GO:0046983">
    <property type="term" value="F:protein dimerization activity"/>
    <property type="evidence" value="ECO:0007669"/>
    <property type="project" value="InterPro"/>
</dbReference>
<accession>A0A841KTJ0</accession>
<dbReference type="EMBL" id="JACHEN010000017">
    <property type="protein sequence ID" value="MBB6216737.1"/>
    <property type="molecule type" value="Genomic_DNA"/>
</dbReference>
<dbReference type="RefSeq" id="WP_184311263.1">
    <property type="nucleotide sequence ID" value="NZ_JACHEN010000017.1"/>
</dbReference>
<comment type="caution">
    <text evidence="1">The sequence shown here is derived from an EMBL/GenBank/DDBJ whole genome shotgun (WGS) entry which is preliminary data.</text>
</comment>
<protein>
    <recommendedName>
        <fullName evidence="3">Spo0E like sporulation regulatory protein</fullName>
    </recommendedName>
</protein>
<dbReference type="AlphaFoldDB" id="A0A841KTJ0"/>